<accession>A0ACC1DCC5</accession>
<gene>
    <name evidence="1" type="ORF">K1T71_003157</name>
</gene>
<reference evidence="1 2" key="1">
    <citation type="journal article" date="2021" name="Front. Genet.">
        <title>Chromosome-Level Genome Assembly Reveals Significant Gene Expansion in the Toll and IMD Signaling Pathways of Dendrolimus kikuchii.</title>
        <authorList>
            <person name="Zhou J."/>
            <person name="Wu P."/>
            <person name="Xiong Z."/>
            <person name="Liu N."/>
            <person name="Zhao N."/>
            <person name="Ji M."/>
            <person name="Qiu Y."/>
            <person name="Yang B."/>
        </authorList>
    </citation>
    <scope>NUCLEOTIDE SEQUENCE [LARGE SCALE GENOMIC DNA]</scope>
    <source>
        <strain evidence="1">Ann1</strain>
    </source>
</reference>
<keyword evidence="2" id="KW-1185">Reference proteome</keyword>
<evidence type="ECO:0000313" key="1">
    <source>
        <dbReference type="EMBL" id="KAJ0181072.1"/>
    </source>
</evidence>
<sequence>MDKHNSTELLNSDCSIPLFKNASSDSLDSDSKSSSLNSKHGQDSPQVLGDIQLLEGEKVMSVARDVTYLCPYSGPSRGVLKVTNYQLHFRPTDAASMQGILSVPLGVVSRIEKVGGASSKGENSYGIEVFCKDMRNLRFAHKQENHSRRGIFEKLQQLAFPLSHKLPLFAFSYKESFPEDGWHVYEPIAELRRMGVNNDMWRITRMNDKYEVCDSYPAIWAVPAAANDDLLRSVAAFRSRGRIPVLAWIHPSSQATITRCSQPLVGVSGKRSHQDERYIQFIMDANAQAHKLFIMDARPTANAVANKAKGGGYESEDAYQNADLVFLDIHNIHVMRESLRKLKELCFPQIDQTRWFSGIEASCWLKHIKCILAGAVRIVDKVENHKTSVLVHCSDGWDRTAQLTALAMLMLDPYYRTLRGFEVLIEKEWLSFGHKFQLRIGHGDDRHSDADRSPVFVQWVDCVWQLQQQFPTAFEFTERLLITIVDHLYSCRFGTFLFNTERERVKEEVKTKTVSLWSYINSRQDLYLNPLYWGPKCLGPGSPPSPYSRPQVVLVPVASLRVIKLWKALYCRWNPTMRQQDPIYQRTRELVALQAQLEAAVAAAAGDHAARQHRLGLTPPRVASPHHV</sequence>
<comment type="caution">
    <text evidence="1">The sequence shown here is derived from an EMBL/GenBank/DDBJ whole genome shotgun (WGS) entry which is preliminary data.</text>
</comment>
<organism evidence="1 2">
    <name type="scientific">Dendrolimus kikuchii</name>
    <dbReference type="NCBI Taxonomy" id="765133"/>
    <lineage>
        <taxon>Eukaryota</taxon>
        <taxon>Metazoa</taxon>
        <taxon>Ecdysozoa</taxon>
        <taxon>Arthropoda</taxon>
        <taxon>Hexapoda</taxon>
        <taxon>Insecta</taxon>
        <taxon>Pterygota</taxon>
        <taxon>Neoptera</taxon>
        <taxon>Endopterygota</taxon>
        <taxon>Lepidoptera</taxon>
        <taxon>Glossata</taxon>
        <taxon>Ditrysia</taxon>
        <taxon>Bombycoidea</taxon>
        <taxon>Lasiocampidae</taxon>
        <taxon>Dendrolimus</taxon>
    </lineage>
</organism>
<dbReference type="EMBL" id="CM034391">
    <property type="protein sequence ID" value="KAJ0181072.1"/>
    <property type="molecule type" value="Genomic_DNA"/>
</dbReference>
<protein>
    <submittedName>
        <fullName evidence="1">Uncharacterized protein</fullName>
    </submittedName>
</protein>
<proteinExistence type="predicted"/>
<evidence type="ECO:0000313" key="2">
    <source>
        <dbReference type="Proteomes" id="UP000824533"/>
    </source>
</evidence>
<name>A0ACC1DCC5_9NEOP</name>
<dbReference type="Proteomes" id="UP000824533">
    <property type="component" value="Linkage Group LG05"/>
</dbReference>